<feature type="compositionally biased region" description="Basic and acidic residues" evidence="8">
    <location>
        <begin position="72"/>
        <end position="95"/>
    </location>
</feature>
<evidence type="ECO:0000256" key="6">
    <source>
        <dbReference type="ARBA" id="ARBA00023136"/>
    </source>
</evidence>
<dbReference type="Gene3D" id="3.40.50.1000">
    <property type="entry name" value="HAD superfamily/HAD-like"/>
    <property type="match status" value="2"/>
</dbReference>
<dbReference type="Gene3D" id="3.40.1110.10">
    <property type="entry name" value="Calcium-transporting ATPase, cytoplasmic domain N"/>
    <property type="match status" value="1"/>
</dbReference>
<dbReference type="GO" id="GO:0019829">
    <property type="term" value="F:ATPase-coupled monoatomic cation transmembrane transporter activity"/>
    <property type="evidence" value="ECO:0007669"/>
    <property type="project" value="InterPro"/>
</dbReference>
<dbReference type="EMBL" id="MU001703">
    <property type="protein sequence ID" value="KAF2452828.1"/>
    <property type="molecule type" value="Genomic_DNA"/>
</dbReference>
<dbReference type="InterPro" id="IPR008250">
    <property type="entry name" value="ATPase_P-typ_transduc_dom_A_sf"/>
</dbReference>
<keyword evidence="7" id="KW-0547">Nucleotide-binding</keyword>
<dbReference type="InterPro" id="IPR001757">
    <property type="entry name" value="P_typ_ATPase"/>
</dbReference>
<keyword evidence="7" id="KW-0067">ATP-binding</keyword>
<keyword evidence="4" id="KW-1278">Translocase</keyword>
<comment type="similarity">
    <text evidence="7">Belongs to the cation transport ATPase (P-type) (TC 3.A.3) family. Type IB subfamily.</text>
</comment>
<keyword evidence="12" id="KW-1185">Reference proteome</keyword>
<dbReference type="PROSITE" id="PS00154">
    <property type="entry name" value="ATPASE_E1_E2"/>
    <property type="match status" value="1"/>
</dbReference>
<comment type="subcellular location">
    <subcellularLocation>
        <location evidence="1 7">Membrane</location>
    </subcellularLocation>
</comment>
<evidence type="ECO:0000256" key="7">
    <source>
        <dbReference type="RuleBase" id="RU362081"/>
    </source>
</evidence>
<dbReference type="SFLD" id="SFLDG00002">
    <property type="entry name" value="C1.7:_P-type_atpase_like"/>
    <property type="match status" value="1"/>
</dbReference>
<evidence type="ECO:0000313" key="11">
    <source>
        <dbReference type="EMBL" id="KAF2452828.1"/>
    </source>
</evidence>
<dbReference type="GO" id="GO:0005524">
    <property type="term" value="F:ATP binding"/>
    <property type="evidence" value="ECO:0007669"/>
    <property type="project" value="UniProtKB-UniRule"/>
</dbReference>
<evidence type="ECO:0000256" key="2">
    <source>
        <dbReference type="ARBA" id="ARBA00022692"/>
    </source>
</evidence>
<gene>
    <name evidence="11" type="ORF">BDY21DRAFT_375282</name>
</gene>
<dbReference type="InterPro" id="IPR044492">
    <property type="entry name" value="P_typ_ATPase_HD_dom"/>
</dbReference>
<organism evidence="11 12">
    <name type="scientific">Lineolata rhizophorae</name>
    <dbReference type="NCBI Taxonomy" id="578093"/>
    <lineage>
        <taxon>Eukaryota</taxon>
        <taxon>Fungi</taxon>
        <taxon>Dikarya</taxon>
        <taxon>Ascomycota</taxon>
        <taxon>Pezizomycotina</taxon>
        <taxon>Dothideomycetes</taxon>
        <taxon>Dothideomycetes incertae sedis</taxon>
        <taxon>Lineolatales</taxon>
        <taxon>Lineolataceae</taxon>
        <taxon>Lineolata</taxon>
    </lineage>
</organism>
<proteinExistence type="inferred from homology"/>
<feature type="transmembrane region" description="Helical" evidence="7">
    <location>
        <begin position="554"/>
        <end position="574"/>
    </location>
</feature>
<dbReference type="InterPro" id="IPR059000">
    <property type="entry name" value="ATPase_P-type_domA"/>
</dbReference>
<dbReference type="SUPFAM" id="SSF56784">
    <property type="entry name" value="HAD-like"/>
    <property type="match status" value="1"/>
</dbReference>
<feature type="domain" description="P-type ATPase A" evidence="9">
    <location>
        <begin position="683"/>
        <end position="784"/>
    </location>
</feature>
<evidence type="ECO:0000259" key="9">
    <source>
        <dbReference type="Pfam" id="PF00122"/>
    </source>
</evidence>
<evidence type="ECO:0000256" key="8">
    <source>
        <dbReference type="SAM" id="MobiDB-lite"/>
    </source>
</evidence>
<feature type="region of interest" description="Disordered" evidence="8">
    <location>
        <begin position="216"/>
        <end position="248"/>
    </location>
</feature>
<keyword evidence="2 7" id="KW-0812">Transmembrane</keyword>
<dbReference type="GO" id="GO:0046872">
    <property type="term" value="F:metal ion binding"/>
    <property type="evidence" value="ECO:0007669"/>
    <property type="project" value="UniProtKB-KW"/>
</dbReference>
<dbReference type="GO" id="GO:0016887">
    <property type="term" value="F:ATP hydrolysis activity"/>
    <property type="evidence" value="ECO:0007669"/>
    <property type="project" value="InterPro"/>
</dbReference>
<dbReference type="SUPFAM" id="SSF81665">
    <property type="entry name" value="Calcium ATPase, transmembrane domain M"/>
    <property type="match status" value="1"/>
</dbReference>
<evidence type="ECO:0000256" key="3">
    <source>
        <dbReference type="ARBA" id="ARBA00022723"/>
    </source>
</evidence>
<dbReference type="PRINTS" id="PR00119">
    <property type="entry name" value="CATATPASE"/>
</dbReference>
<evidence type="ECO:0000256" key="1">
    <source>
        <dbReference type="ARBA" id="ARBA00004370"/>
    </source>
</evidence>
<feature type="transmembrane region" description="Helical" evidence="7">
    <location>
        <begin position="839"/>
        <end position="871"/>
    </location>
</feature>
<feature type="transmembrane region" description="Helical" evidence="7">
    <location>
        <begin position="1219"/>
        <end position="1238"/>
    </location>
</feature>
<keyword evidence="6 7" id="KW-0472">Membrane</keyword>
<feature type="transmembrane region" description="Helical" evidence="7">
    <location>
        <begin position="613"/>
        <end position="637"/>
    </location>
</feature>
<dbReference type="Gene3D" id="3.30.70.100">
    <property type="match status" value="1"/>
</dbReference>
<keyword evidence="3 7" id="KW-0479">Metal-binding</keyword>
<dbReference type="SFLD" id="SFLDF00027">
    <property type="entry name" value="p-type_atpase"/>
    <property type="match status" value="1"/>
</dbReference>
<dbReference type="SUPFAM" id="SSF81653">
    <property type="entry name" value="Calcium ATPase, transduction domain A"/>
    <property type="match status" value="1"/>
</dbReference>
<evidence type="ECO:0000313" key="12">
    <source>
        <dbReference type="Proteomes" id="UP000799766"/>
    </source>
</evidence>
<feature type="region of interest" description="Disordered" evidence="8">
    <location>
        <begin position="1"/>
        <end position="50"/>
    </location>
</feature>
<dbReference type="InterPro" id="IPR023299">
    <property type="entry name" value="ATPase_P-typ_cyto_dom_N"/>
</dbReference>
<feature type="transmembrane region" description="Helical" evidence="7">
    <location>
        <begin position="1192"/>
        <end position="1213"/>
    </location>
</feature>
<dbReference type="InterPro" id="IPR006121">
    <property type="entry name" value="HMA_dom"/>
</dbReference>
<dbReference type="CDD" id="cd00371">
    <property type="entry name" value="HMA"/>
    <property type="match status" value="1"/>
</dbReference>
<dbReference type="GO" id="GO:0016020">
    <property type="term" value="C:membrane"/>
    <property type="evidence" value="ECO:0007669"/>
    <property type="project" value="UniProtKB-SubCell"/>
</dbReference>
<feature type="compositionally biased region" description="Low complexity" evidence="8">
    <location>
        <begin position="227"/>
        <end position="245"/>
    </location>
</feature>
<dbReference type="Pfam" id="PF24534">
    <property type="entry name" value="HMA_PCA1"/>
    <property type="match status" value="1"/>
</dbReference>
<feature type="region of interest" description="Disordered" evidence="8">
    <location>
        <begin position="290"/>
        <end position="334"/>
    </location>
</feature>
<dbReference type="SFLD" id="SFLDS00003">
    <property type="entry name" value="Haloacid_Dehalogenase"/>
    <property type="match status" value="1"/>
</dbReference>
<dbReference type="InterPro" id="IPR023298">
    <property type="entry name" value="ATPase_P-typ_TM_dom_sf"/>
</dbReference>
<accession>A0A6A6NMD2</accession>
<dbReference type="InterPro" id="IPR036163">
    <property type="entry name" value="HMA_dom_sf"/>
</dbReference>
<keyword evidence="5 7" id="KW-1133">Transmembrane helix</keyword>
<dbReference type="PROSITE" id="PS01229">
    <property type="entry name" value="COF_2"/>
    <property type="match status" value="1"/>
</dbReference>
<dbReference type="Proteomes" id="UP000799766">
    <property type="component" value="Unassembled WGS sequence"/>
</dbReference>
<evidence type="ECO:0000256" key="4">
    <source>
        <dbReference type="ARBA" id="ARBA00022967"/>
    </source>
</evidence>
<dbReference type="NCBIfam" id="TIGR01525">
    <property type="entry name" value="ATPase-IB_hvy"/>
    <property type="match status" value="1"/>
</dbReference>
<dbReference type="AlphaFoldDB" id="A0A6A6NMD2"/>
<dbReference type="SUPFAM" id="SSF55008">
    <property type="entry name" value="HMA, heavy metal-associated domain"/>
    <property type="match status" value="1"/>
</dbReference>
<dbReference type="PANTHER" id="PTHR46594:SF4">
    <property type="entry name" value="P-TYPE CATION-TRANSPORTING ATPASE"/>
    <property type="match status" value="1"/>
</dbReference>
<dbReference type="InterPro" id="IPR036412">
    <property type="entry name" value="HAD-like_sf"/>
</dbReference>
<feature type="domain" description="PCA1 HMA heavy metal-associated" evidence="10">
    <location>
        <begin position="472"/>
        <end position="537"/>
    </location>
</feature>
<reference evidence="11" key="1">
    <citation type="journal article" date="2020" name="Stud. Mycol.">
        <title>101 Dothideomycetes genomes: a test case for predicting lifestyles and emergence of pathogens.</title>
        <authorList>
            <person name="Haridas S."/>
            <person name="Albert R."/>
            <person name="Binder M."/>
            <person name="Bloem J."/>
            <person name="Labutti K."/>
            <person name="Salamov A."/>
            <person name="Andreopoulos B."/>
            <person name="Baker S."/>
            <person name="Barry K."/>
            <person name="Bills G."/>
            <person name="Bluhm B."/>
            <person name="Cannon C."/>
            <person name="Castanera R."/>
            <person name="Culley D."/>
            <person name="Daum C."/>
            <person name="Ezra D."/>
            <person name="Gonzalez J."/>
            <person name="Henrissat B."/>
            <person name="Kuo A."/>
            <person name="Liang C."/>
            <person name="Lipzen A."/>
            <person name="Lutzoni F."/>
            <person name="Magnuson J."/>
            <person name="Mondo S."/>
            <person name="Nolan M."/>
            <person name="Ohm R."/>
            <person name="Pangilinan J."/>
            <person name="Park H.-J."/>
            <person name="Ramirez L."/>
            <person name="Alfaro M."/>
            <person name="Sun H."/>
            <person name="Tritt A."/>
            <person name="Yoshinaga Y."/>
            <person name="Zwiers L.-H."/>
            <person name="Turgeon B."/>
            <person name="Goodwin S."/>
            <person name="Spatafora J."/>
            <person name="Crous P."/>
            <person name="Grigoriev I."/>
        </authorList>
    </citation>
    <scope>NUCLEOTIDE SEQUENCE</scope>
    <source>
        <strain evidence="11">ATCC 16933</strain>
    </source>
</reference>
<dbReference type="InterPro" id="IPR023214">
    <property type="entry name" value="HAD_sf"/>
</dbReference>
<dbReference type="InterPro" id="IPR056236">
    <property type="entry name" value="HMA_PCA1"/>
</dbReference>
<feature type="region of interest" description="Disordered" evidence="8">
    <location>
        <begin position="72"/>
        <end position="98"/>
    </location>
</feature>
<feature type="transmembrane region" description="Helical" evidence="7">
    <location>
        <begin position="580"/>
        <end position="601"/>
    </location>
</feature>
<dbReference type="PANTHER" id="PTHR46594">
    <property type="entry name" value="P-TYPE CATION-TRANSPORTING ATPASE"/>
    <property type="match status" value="1"/>
</dbReference>
<feature type="transmembrane region" description="Helical" evidence="7">
    <location>
        <begin position="801"/>
        <end position="827"/>
    </location>
</feature>
<evidence type="ECO:0000256" key="5">
    <source>
        <dbReference type="ARBA" id="ARBA00022989"/>
    </source>
</evidence>
<dbReference type="Gene3D" id="2.70.150.10">
    <property type="entry name" value="Calcium-transporting ATPase, cytoplasmic transduction domain A"/>
    <property type="match status" value="1"/>
</dbReference>
<protein>
    <submittedName>
        <fullName evidence="11">E1-E2 ATPase-domain-containing protein</fullName>
    </submittedName>
</protein>
<dbReference type="NCBIfam" id="TIGR01494">
    <property type="entry name" value="ATPase_P-type"/>
    <property type="match status" value="1"/>
</dbReference>
<dbReference type="Pfam" id="PF00122">
    <property type="entry name" value="E1-E2_ATPase"/>
    <property type="match status" value="1"/>
</dbReference>
<dbReference type="Pfam" id="PF00702">
    <property type="entry name" value="Hydrolase"/>
    <property type="match status" value="1"/>
</dbReference>
<dbReference type="InterPro" id="IPR027256">
    <property type="entry name" value="P-typ_ATPase_IB"/>
</dbReference>
<sequence>MAPPMGNANDMNVHETAMDATASEPGCTDSCCGNGDASSPRSDADSCCGDDGECAKAGASKQTPAQYSYEKAEKPACQDGCCKPKEEQKSSKTESKGCCSGTERIEASETKAGEFGDRCYKPRNALEDDCCSGGECTGAGASSNPHQAQEPDCNDGYCGPKEEDKTKCGKGESKGCCESDPSHGASAGNGCCDDSCLEKIAMRECEEQCGELRNRKSANKAGKKPMASASVRETRSSSSTRNNSSCDYHTQTTRQRYGAQLEAVGCICKALLARNLESCCSTAKCSSSIHGTPKSHAKGHDSSIRRRSMSPPTRAVHASRHHKHREDHSHVEKRTERIWSKIQRLLMFPNGGNHHNDDCEHDGCGSSGEATARDSCCSGSSPMKGVELETRDVERGPGTYERVAISVQGMTCSGCERKLGQTLRGIHAVSNVKTSLVLAKAEFDLNTTDMSFDEMLAELKYATTYSYERIMDQEGQSMDLLVNNSDEFYSQKLPGGVTRMDVLDKRTVRIHYDANTVGARNLLRHGFKDPVELAPLRPDPSVAAGRRQVLKEGLLFLTAAILTVPVLVFSWAPIRGPEIVYQSISLGLATFVQIGVVWQFYPSALKSLFRSRLVEMELLIVLSTTAAYSFSVVAFAYFVTGNPLSTGEFFETSTLLVTLILFGRFISELARQKATESISVRSLQSNKVLLLNEDRTGTEEIDVRLLQYGDAFRVPPDSRIVTDGDVVYGGSEVDESMVTGESRLVAKGVDSKVIAGSVNGSGTLDVAVSKLPFENTISTIAAMVDEAELEKPKSQAIADRIAGYFVPIIVVITIIVFIIQILIGIYAHSQESEDAVVQALTFAIATLIVSCPCAIGLAVPMVVVIAGGVAAKHGLVLKSPSMIEVARKTNHVLFDKTGTLTEGTLSVTREIILPEVGFAGDTRQILLGLVSNIKHPVSAAVATYLESQSFNPADVKDVAALPGKGVEGQYSSQFLQAGNSRWLEVEDDSRVKHLLEFGNTVFCLKIDGILAAVYGLEDSLRQEAPTIVAALQKRRIEVHIVSGDDDGAVRGVASRLNVPQRNVRSRCSPADKLTYLKELLAEPEADTCGTNGRSSVQANGLLAWLKPAPAKKPKNSPYTSRTAPTVLFCGDGTNDAVALTAASVGVHMGGGATGTDVAQSAADVVLVRPDLAGVPLLLDLSRAAFRRIQFNFAWAAVYNVAAILFAAGAFVRARIPPEYAGLGEIASVLPVIAIAFHLKLKRFGRVGE</sequence>
<evidence type="ECO:0000259" key="10">
    <source>
        <dbReference type="Pfam" id="PF24534"/>
    </source>
</evidence>
<dbReference type="OrthoDB" id="432719at2759"/>
<name>A0A6A6NMD2_9PEZI</name>
<dbReference type="InterPro" id="IPR018303">
    <property type="entry name" value="ATPase_P-typ_P_site"/>
</dbReference>